<feature type="domain" description="HTH araC/xylS-type" evidence="4">
    <location>
        <begin position="83"/>
        <end position="182"/>
    </location>
</feature>
<dbReference type="PROSITE" id="PS01124">
    <property type="entry name" value="HTH_ARAC_FAMILY_2"/>
    <property type="match status" value="1"/>
</dbReference>
<organism evidence="5 6">
    <name type="scientific">Leptospira ainlahdjerensis</name>
    <dbReference type="NCBI Taxonomy" id="2810033"/>
    <lineage>
        <taxon>Bacteria</taxon>
        <taxon>Pseudomonadati</taxon>
        <taxon>Spirochaetota</taxon>
        <taxon>Spirochaetia</taxon>
        <taxon>Leptospirales</taxon>
        <taxon>Leptospiraceae</taxon>
        <taxon>Leptospira</taxon>
    </lineage>
</organism>
<accession>A0ABS2U948</accession>
<evidence type="ECO:0000256" key="1">
    <source>
        <dbReference type="ARBA" id="ARBA00023015"/>
    </source>
</evidence>
<dbReference type="InterPro" id="IPR018060">
    <property type="entry name" value="HTH_AraC"/>
</dbReference>
<evidence type="ECO:0000313" key="5">
    <source>
        <dbReference type="EMBL" id="MBM9576892.1"/>
    </source>
</evidence>
<proteinExistence type="predicted"/>
<dbReference type="InterPro" id="IPR009057">
    <property type="entry name" value="Homeodomain-like_sf"/>
</dbReference>
<protein>
    <submittedName>
        <fullName evidence="5">AraC family transcriptional regulator</fullName>
    </submittedName>
</protein>
<dbReference type="Gene3D" id="1.10.10.60">
    <property type="entry name" value="Homeodomain-like"/>
    <property type="match status" value="1"/>
</dbReference>
<keyword evidence="2" id="KW-0238">DNA-binding</keyword>
<sequence length="187" mass="21900">MVLVSEPFLFSVFVLSLLMNWKWIFSFLEIRNSYVSVFGRTDLKTENFPLPEKRSLSENVTIPEKRNSLLDGLDLEKQKEKLERLMIQEKLFLDEELRLPSLAEEMNLSVHRLSALLNEFIGKSFHEFVNGFRIEEAKQMLLEEKERSVLSIGLAVGFNSYSAFLRSFMKSELQTPKKFRSRSKLPQ</sequence>
<dbReference type="EMBL" id="JAFFPU010000028">
    <property type="protein sequence ID" value="MBM9576892.1"/>
    <property type="molecule type" value="Genomic_DNA"/>
</dbReference>
<evidence type="ECO:0000313" key="6">
    <source>
        <dbReference type="Proteomes" id="UP000724686"/>
    </source>
</evidence>
<dbReference type="Proteomes" id="UP000724686">
    <property type="component" value="Unassembled WGS sequence"/>
</dbReference>
<dbReference type="SMART" id="SM00342">
    <property type="entry name" value="HTH_ARAC"/>
    <property type="match status" value="1"/>
</dbReference>
<keyword evidence="3" id="KW-0804">Transcription</keyword>
<dbReference type="PANTHER" id="PTHR43280:SF29">
    <property type="entry name" value="ARAC-FAMILY TRANSCRIPTIONAL REGULATOR"/>
    <property type="match status" value="1"/>
</dbReference>
<comment type="caution">
    <text evidence="5">The sequence shown here is derived from an EMBL/GenBank/DDBJ whole genome shotgun (WGS) entry which is preliminary data.</text>
</comment>
<dbReference type="SUPFAM" id="SSF46689">
    <property type="entry name" value="Homeodomain-like"/>
    <property type="match status" value="1"/>
</dbReference>
<evidence type="ECO:0000256" key="2">
    <source>
        <dbReference type="ARBA" id="ARBA00023125"/>
    </source>
</evidence>
<evidence type="ECO:0000259" key="4">
    <source>
        <dbReference type="PROSITE" id="PS01124"/>
    </source>
</evidence>
<evidence type="ECO:0000256" key="3">
    <source>
        <dbReference type="ARBA" id="ARBA00023163"/>
    </source>
</evidence>
<dbReference type="PANTHER" id="PTHR43280">
    <property type="entry name" value="ARAC-FAMILY TRANSCRIPTIONAL REGULATOR"/>
    <property type="match status" value="1"/>
</dbReference>
<gene>
    <name evidence="5" type="ORF">JWG45_06960</name>
</gene>
<reference evidence="5 6" key="1">
    <citation type="submission" date="2021-02" db="EMBL/GenBank/DDBJ databases">
        <title>Leptospira ainlahdjerensis sp. nov., Leptospira ainazelensis sp. nov., Leptospira abararensis sp. nov. and Leptospira chreensis sp. nov., four new species isolated from water sources in Algeria.</title>
        <authorList>
            <person name="Amara Korba A."/>
            <person name="Kainiu M."/>
            <person name="Vincent A.T."/>
            <person name="Mariet J.-F."/>
            <person name="Veyrier F.J."/>
            <person name="Goarant C."/>
            <person name="Picardeau M."/>
        </authorList>
    </citation>
    <scope>NUCLEOTIDE SEQUENCE [LARGE SCALE GENOMIC DNA]</scope>
    <source>
        <strain evidence="5 6">201903070</strain>
    </source>
</reference>
<dbReference type="Pfam" id="PF12833">
    <property type="entry name" value="HTH_18"/>
    <property type="match status" value="1"/>
</dbReference>
<keyword evidence="6" id="KW-1185">Reference proteome</keyword>
<keyword evidence="1" id="KW-0805">Transcription regulation</keyword>
<name>A0ABS2U948_9LEPT</name>